<protein>
    <recommendedName>
        <fullName evidence="4">PEP-CTERM protein-sorting domain-containing protein</fullName>
    </recommendedName>
</protein>
<evidence type="ECO:0000313" key="2">
    <source>
        <dbReference type="EMBL" id="GEP44594.1"/>
    </source>
</evidence>
<dbReference type="EMBL" id="BKAG01000032">
    <property type="protein sequence ID" value="GEP44594.1"/>
    <property type="molecule type" value="Genomic_DNA"/>
</dbReference>
<organism evidence="2 3">
    <name type="scientific">Brevifollis gellanilyticus</name>
    <dbReference type="NCBI Taxonomy" id="748831"/>
    <lineage>
        <taxon>Bacteria</taxon>
        <taxon>Pseudomonadati</taxon>
        <taxon>Verrucomicrobiota</taxon>
        <taxon>Verrucomicrobiia</taxon>
        <taxon>Verrucomicrobiales</taxon>
        <taxon>Verrucomicrobiaceae</taxon>
    </lineage>
</organism>
<comment type="caution">
    <text evidence="2">The sequence shown here is derived from an EMBL/GenBank/DDBJ whole genome shotgun (WGS) entry which is preliminary data.</text>
</comment>
<gene>
    <name evidence="2" type="ORF">BGE01nite_38850</name>
</gene>
<evidence type="ECO:0008006" key="4">
    <source>
        <dbReference type="Google" id="ProtNLM"/>
    </source>
</evidence>
<name>A0A512MCX7_9BACT</name>
<dbReference type="Proteomes" id="UP000321577">
    <property type="component" value="Unassembled WGS sequence"/>
</dbReference>
<evidence type="ECO:0000256" key="1">
    <source>
        <dbReference type="SAM" id="SignalP"/>
    </source>
</evidence>
<evidence type="ECO:0000313" key="3">
    <source>
        <dbReference type="Proteomes" id="UP000321577"/>
    </source>
</evidence>
<feature type="signal peptide" evidence="1">
    <location>
        <begin position="1"/>
        <end position="21"/>
    </location>
</feature>
<keyword evidence="3" id="KW-1185">Reference proteome</keyword>
<proteinExistence type="predicted"/>
<feature type="chain" id="PRO_5022120864" description="PEP-CTERM protein-sorting domain-containing protein" evidence="1">
    <location>
        <begin position="22"/>
        <end position="277"/>
    </location>
</feature>
<sequence>MKLNALFFTLLFGLAAVSAQADPAVINGVDRDGWGGVYQIDGPAFDNGNYWWMCMEPNGSPSATISEGFIADAITLLDGWDQQNTTRQNFFINDPSANPALQVRVIEYVLDTYLPWNLVGASNRFLEQSSNSSLFGTNDDFYNAFFTVQHFIEEAYGKGNMVDFTDMSEFLHDSQPGDVPWNGGNAAGNIDAFNARMALFNSILNDVENKAGIAGFFENYNVQGTYIVANTLFPEGDDGNWQDALIILAPVPEPSGALLIACAGIVVMFRRFRRLAA</sequence>
<dbReference type="OrthoDB" id="192279at2"/>
<dbReference type="RefSeq" id="WP_146852691.1">
    <property type="nucleotide sequence ID" value="NZ_BKAG01000032.1"/>
</dbReference>
<dbReference type="AlphaFoldDB" id="A0A512MCX7"/>
<accession>A0A512MCX7</accession>
<keyword evidence="1" id="KW-0732">Signal</keyword>
<reference evidence="2 3" key="1">
    <citation type="submission" date="2019-07" db="EMBL/GenBank/DDBJ databases">
        <title>Whole genome shotgun sequence of Brevifollis gellanilyticus NBRC 108608.</title>
        <authorList>
            <person name="Hosoyama A."/>
            <person name="Uohara A."/>
            <person name="Ohji S."/>
            <person name="Ichikawa N."/>
        </authorList>
    </citation>
    <scope>NUCLEOTIDE SEQUENCE [LARGE SCALE GENOMIC DNA]</scope>
    <source>
        <strain evidence="2 3">NBRC 108608</strain>
    </source>
</reference>